<dbReference type="GO" id="GO:0005634">
    <property type="term" value="C:nucleus"/>
    <property type="evidence" value="ECO:0007669"/>
    <property type="project" value="TreeGrafter"/>
</dbReference>
<name>A0A0A1WTN1_ZEUCU</name>
<reference evidence="2" key="1">
    <citation type="submission" date="2014-11" db="EMBL/GenBank/DDBJ databases">
        <authorList>
            <person name="Geib S."/>
        </authorList>
    </citation>
    <scope>NUCLEOTIDE SEQUENCE</scope>
</reference>
<evidence type="ECO:0000259" key="1">
    <source>
        <dbReference type="PROSITE" id="PS51029"/>
    </source>
</evidence>
<dbReference type="PANTHER" id="PTHR12243:SF64">
    <property type="entry name" value="DORSAL INTERACTING PROTEIN 3-RELATED"/>
    <property type="match status" value="1"/>
</dbReference>
<organism evidence="2">
    <name type="scientific">Zeugodacus cucurbitae</name>
    <name type="common">Melon fruit fly</name>
    <name type="synonym">Bactrocera cucurbitae</name>
    <dbReference type="NCBI Taxonomy" id="28588"/>
    <lineage>
        <taxon>Eukaryota</taxon>
        <taxon>Metazoa</taxon>
        <taxon>Ecdysozoa</taxon>
        <taxon>Arthropoda</taxon>
        <taxon>Hexapoda</taxon>
        <taxon>Insecta</taxon>
        <taxon>Pterygota</taxon>
        <taxon>Neoptera</taxon>
        <taxon>Endopterygota</taxon>
        <taxon>Diptera</taxon>
        <taxon>Brachycera</taxon>
        <taxon>Muscomorpha</taxon>
        <taxon>Tephritoidea</taxon>
        <taxon>Tephritidae</taxon>
        <taxon>Zeugodacus</taxon>
        <taxon>Zeugodacus</taxon>
    </lineage>
</organism>
<gene>
    <name evidence="2" type="primary">Adf1_18</name>
    <name evidence="2" type="ORF">g.16184</name>
</gene>
<dbReference type="SMART" id="SM00717">
    <property type="entry name" value="SANT"/>
    <property type="match status" value="2"/>
</dbReference>
<protein>
    <submittedName>
        <fullName evidence="2">Transcription factor Adf-1</fullName>
    </submittedName>
</protein>
<dbReference type="EMBL" id="GBXI01012286">
    <property type="protein sequence ID" value="JAD02006.1"/>
    <property type="molecule type" value="Transcribed_RNA"/>
</dbReference>
<dbReference type="AlphaFoldDB" id="A0A0A1WTN1"/>
<dbReference type="InterPro" id="IPR006578">
    <property type="entry name" value="MADF-dom"/>
</dbReference>
<dbReference type="GO" id="GO:0006357">
    <property type="term" value="P:regulation of transcription by RNA polymerase II"/>
    <property type="evidence" value="ECO:0007669"/>
    <property type="project" value="TreeGrafter"/>
</dbReference>
<feature type="domain" description="MADF" evidence="1">
    <location>
        <begin position="12"/>
        <end position="97"/>
    </location>
</feature>
<dbReference type="Pfam" id="PF10545">
    <property type="entry name" value="MADF_DNA_bdg"/>
    <property type="match status" value="2"/>
</dbReference>
<sequence length="332" mass="38238">MSNFSGIFDDVRLIELVENHEIIYNKHGAVFQGTENKRDSWIKIAEDMGMTAEECIKRWTCLRERYTRELKQVETNPNFVVGWPLFGPLSFLRKFIKQRPARTVIEEVDEELLIKLVRNHDVLYSNKGFKCSNLKAKSWLEISEQMGVSVEACYNRWKSLRERYTREIKRDASLSVQWPLFNSLSFLRDSIKLRPYRCTKNSLKDSNMVAIKSKRLKHDCAEANESLGTCYSPPLVCKKEFLIDPLTLPADNALFGQTIEDSREKTVVSNGNEEKFFSSTQDCSENMTNDSINLFGKTVAAIISEMSEAKQAKAMRVLFNALITIKTEPEES</sequence>
<reference evidence="2" key="2">
    <citation type="journal article" date="2015" name="Gigascience">
        <title>Reconstructing a comprehensive transcriptome assembly of a white-pupal translocated strain of the pest fruit fly Bactrocera cucurbitae.</title>
        <authorList>
            <person name="Sim S.B."/>
            <person name="Calla B."/>
            <person name="Hall B."/>
            <person name="DeRego T."/>
            <person name="Geib S.M."/>
        </authorList>
    </citation>
    <scope>NUCLEOTIDE SEQUENCE</scope>
</reference>
<dbReference type="PROSITE" id="PS51029">
    <property type="entry name" value="MADF"/>
    <property type="match status" value="2"/>
</dbReference>
<accession>A0A0A1WTN1</accession>
<dbReference type="InterPro" id="IPR001005">
    <property type="entry name" value="SANT/Myb"/>
</dbReference>
<evidence type="ECO:0000313" key="2">
    <source>
        <dbReference type="EMBL" id="JAD02006.1"/>
    </source>
</evidence>
<proteinExistence type="predicted"/>
<dbReference type="InterPro" id="IPR039353">
    <property type="entry name" value="TF_Adf1"/>
</dbReference>
<dbReference type="GO" id="GO:0005667">
    <property type="term" value="C:transcription regulator complex"/>
    <property type="evidence" value="ECO:0007669"/>
    <property type="project" value="TreeGrafter"/>
</dbReference>
<dbReference type="PANTHER" id="PTHR12243">
    <property type="entry name" value="MADF DOMAIN TRANSCRIPTION FACTOR"/>
    <property type="match status" value="1"/>
</dbReference>
<dbReference type="SMART" id="SM00595">
    <property type="entry name" value="MADF"/>
    <property type="match status" value="2"/>
</dbReference>
<feature type="domain" description="MADF" evidence="1">
    <location>
        <begin position="112"/>
        <end position="192"/>
    </location>
</feature>